<dbReference type="Gene3D" id="3.40.50.620">
    <property type="entry name" value="HUPs"/>
    <property type="match status" value="1"/>
</dbReference>
<dbReference type="PANTHER" id="PTHR43033:SF1">
    <property type="entry name" value="TRNA(ILE)-LYSIDINE SYNTHASE-RELATED"/>
    <property type="match status" value="1"/>
</dbReference>
<evidence type="ECO:0000256" key="8">
    <source>
        <dbReference type="HAMAP-Rule" id="MF_01161"/>
    </source>
</evidence>
<dbReference type="NCBIfam" id="TIGR02433">
    <property type="entry name" value="lysidine_TilS_C"/>
    <property type="match status" value="1"/>
</dbReference>
<dbReference type="PANTHER" id="PTHR43033">
    <property type="entry name" value="TRNA(ILE)-LYSIDINE SYNTHASE-RELATED"/>
    <property type="match status" value="1"/>
</dbReference>
<evidence type="ECO:0000256" key="3">
    <source>
        <dbReference type="ARBA" id="ARBA00022598"/>
    </source>
</evidence>
<dbReference type="InterPro" id="IPR012796">
    <property type="entry name" value="Lysidine-tRNA-synth_C"/>
</dbReference>
<dbReference type="InterPro" id="IPR015262">
    <property type="entry name" value="tRNA_Ile_lys_synt_subst-bd"/>
</dbReference>
<dbReference type="GO" id="GO:0032267">
    <property type="term" value="F:tRNA(Ile)-lysidine synthase activity"/>
    <property type="evidence" value="ECO:0007669"/>
    <property type="project" value="UniProtKB-EC"/>
</dbReference>
<dbReference type="EMBL" id="JBHLUX010000089">
    <property type="protein sequence ID" value="MFC0472901.1"/>
    <property type="molecule type" value="Genomic_DNA"/>
</dbReference>
<dbReference type="Pfam" id="PF01171">
    <property type="entry name" value="ATP_bind_3"/>
    <property type="match status" value="1"/>
</dbReference>
<evidence type="ECO:0000313" key="11">
    <source>
        <dbReference type="Proteomes" id="UP001589838"/>
    </source>
</evidence>
<evidence type="ECO:0000256" key="5">
    <source>
        <dbReference type="ARBA" id="ARBA00022741"/>
    </source>
</evidence>
<name>A0ABV6KHV3_9BACI</name>
<evidence type="ECO:0000256" key="2">
    <source>
        <dbReference type="ARBA" id="ARBA00022490"/>
    </source>
</evidence>
<keyword evidence="4 8" id="KW-0819">tRNA processing</keyword>
<dbReference type="Gene3D" id="3.30.465.60">
    <property type="match status" value="1"/>
</dbReference>
<sequence>MKQDVHKFIKRHHLFDECERVIVAVSGGPDSMALLHYLWQMKDQYQIKVAACHLHHQLRGEEADADAHYVQQFCKVLGIPISMKHVNVKAYAKKQKKGTQVAARELRYQWFKELLHKYPNSKIATGHHGDDQIETMFMKMARGSLPLYTYGIPIERSLGRGSIIRPFLGITKEKIEHYCIEASIVPRRDSSNESNAYTRNRFRKVLLPFLKKENQNIHIHMQRQNEWENEDHEFLMTLAKEVKSSILIKESERNVTISGKKLLDVALPLQRRVIHLILSYLYGKNSPVTTSIHIEQVLEMLHSEKTSGEIHFSDSLFVRREYDVCHFLKGQVNTVIEQAQSLTIPGITFTSTWLIETYVTDDTKVVEESNQIILDYEEVSKPLHIRGKQPNDRMTCRGMEGTKKIGRLFIDRKISKYDRKDWPLLVDEEGRILWVPFLHRSKIANVSKETKKKLVVSCYRRNESEPDKGSDEYRRFV</sequence>
<comment type="domain">
    <text evidence="8">The N-terminal region contains the highly conserved SGGXDS motif, predicted to be a P-loop motif involved in ATP binding.</text>
</comment>
<reference evidence="10 11" key="1">
    <citation type="submission" date="2024-09" db="EMBL/GenBank/DDBJ databases">
        <authorList>
            <person name="Sun Q."/>
            <person name="Mori K."/>
        </authorList>
    </citation>
    <scope>NUCLEOTIDE SEQUENCE [LARGE SCALE GENOMIC DNA]</scope>
    <source>
        <strain evidence="10 11">NCAIM B.02610</strain>
    </source>
</reference>
<dbReference type="InterPro" id="IPR011063">
    <property type="entry name" value="TilS/TtcA_N"/>
</dbReference>
<dbReference type="SUPFAM" id="SSF82829">
    <property type="entry name" value="MesJ substrate recognition domain-like"/>
    <property type="match status" value="1"/>
</dbReference>
<gene>
    <name evidence="8 10" type="primary">tilS</name>
    <name evidence="10" type="ORF">ACFFHM_21025</name>
</gene>
<organism evidence="10 11">
    <name type="scientific">Halalkalibacter kiskunsagensis</name>
    <dbReference type="NCBI Taxonomy" id="1548599"/>
    <lineage>
        <taxon>Bacteria</taxon>
        <taxon>Bacillati</taxon>
        <taxon>Bacillota</taxon>
        <taxon>Bacilli</taxon>
        <taxon>Bacillales</taxon>
        <taxon>Bacillaceae</taxon>
        <taxon>Halalkalibacter</taxon>
    </lineage>
</organism>
<feature type="domain" description="Lysidine-tRNA(Ile) synthetase C-terminal" evidence="9">
    <location>
        <begin position="383"/>
        <end position="456"/>
    </location>
</feature>
<dbReference type="Pfam" id="PF09179">
    <property type="entry name" value="TilS"/>
    <property type="match status" value="1"/>
</dbReference>
<keyword evidence="5 8" id="KW-0547">Nucleotide-binding</keyword>
<keyword evidence="6 8" id="KW-0067">ATP-binding</keyword>
<dbReference type="RefSeq" id="WP_335962434.1">
    <property type="nucleotide sequence ID" value="NZ_JAXBLX010000029.1"/>
</dbReference>
<dbReference type="SMART" id="SM00977">
    <property type="entry name" value="TilS_C"/>
    <property type="match status" value="1"/>
</dbReference>
<dbReference type="Proteomes" id="UP001589838">
    <property type="component" value="Unassembled WGS sequence"/>
</dbReference>
<comment type="subcellular location">
    <subcellularLocation>
        <location evidence="1 8">Cytoplasm</location>
    </subcellularLocation>
</comment>
<keyword evidence="2 8" id="KW-0963">Cytoplasm</keyword>
<dbReference type="NCBIfam" id="TIGR02432">
    <property type="entry name" value="lysidine_TilS_N"/>
    <property type="match status" value="1"/>
</dbReference>
<feature type="binding site" evidence="8">
    <location>
        <begin position="26"/>
        <end position="31"/>
    </location>
    <ligand>
        <name>ATP</name>
        <dbReference type="ChEBI" id="CHEBI:30616"/>
    </ligand>
</feature>
<dbReference type="SUPFAM" id="SSF56037">
    <property type="entry name" value="PheT/TilS domain"/>
    <property type="match status" value="1"/>
</dbReference>
<dbReference type="CDD" id="cd01992">
    <property type="entry name" value="TilS_N"/>
    <property type="match status" value="1"/>
</dbReference>
<evidence type="ECO:0000256" key="1">
    <source>
        <dbReference type="ARBA" id="ARBA00004496"/>
    </source>
</evidence>
<proteinExistence type="inferred from homology"/>
<comment type="similarity">
    <text evidence="8">Belongs to the tRNA(Ile)-lysidine synthase family.</text>
</comment>
<evidence type="ECO:0000256" key="7">
    <source>
        <dbReference type="ARBA" id="ARBA00048539"/>
    </source>
</evidence>
<evidence type="ECO:0000313" key="10">
    <source>
        <dbReference type="EMBL" id="MFC0472901.1"/>
    </source>
</evidence>
<keyword evidence="3 8" id="KW-0436">Ligase</keyword>
<accession>A0ABV6KHV3</accession>
<evidence type="ECO:0000256" key="6">
    <source>
        <dbReference type="ARBA" id="ARBA00022840"/>
    </source>
</evidence>
<dbReference type="SUPFAM" id="SSF52402">
    <property type="entry name" value="Adenine nucleotide alpha hydrolases-like"/>
    <property type="match status" value="1"/>
</dbReference>
<keyword evidence="11" id="KW-1185">Reference proteome</keyword>
<dbReference type="EC" id="6.3.4.19" evidence="8"/>
<protein>
    <recommendedName>
        <fullName evidence="8">tRNA(Ile)-lysidine synthase</fullName>
        <ecNumber evidence="8">6.3.4.19</ecNumber>
    </recommendedName>
    <alternativeName>
        <fullName evidence="8">tRNA(Ile)-2-lysyl-cytidine synthase</fullName>
    </alternativeName>
    <alternativeName>
        <fullName evidence="8">tRNA(Ile)-lysidine synthetase</fullName>
    </alternativeName>
</protein>
<dbReference type="InterPro" id="IPR012795">
    <property type="entry name" value="tRNA_Ile_lys_synt_N"/>
</dbReference>
<comment type="catalytic activity">
    <reaction evidence="7 8">
        <text>cytidine(34) in tRNA(Ile2) + L-lysine + ATP = lysidine(34) in tRNA(Ile2) + AMP + diphosphate + H(+)</text>
        <dbReference type="Rhea" id="RHEA:43744"/>
        <dbReference type="Rhea" id="RHEA-COMP:10625"/>
        <dbReference type="Rhea" id="RHEA-COMP:10670"/>
        <dbReference type="ChEBI" id="CHEBI:15378"/>
        <dbReference type="ChEBI" id="CHEBI:30616"/>
        <dbReference type="ChEBI" id="CHEBI:32551"/>
        <dbReference type="ChEBI" id="CHEBI:33019"/>
        <dbReference type="ChEBI" id="CHEBI:82748"/>
        <dbReference type="ChEBI" id="CHEBI:83665"/>
        <dbReference type="ChEBI" id="CHEBI:456215"/>
        <dbReference type="EC" id="6.3.4.19"/>
    </reaction>
</comment>
<dbReference type="HAMAP" id="MF_01161">
    <property type="entry name" value="tRNA_Ile_lys_synt"/>
    <property type="match status" value="1"/>
</dbReference>
<comment type="function">
    <text evidence="8">Ligates lysine onto the cytidine present at position 34 of the AUA codon-specific tRNA(Ile) that contains the anticodon CAU, in an ATP-dependent manner. Cytidine is converted to lysidine, thus changing the amino acid specificity of the tRNA from methionine to isoleucine.</text>
</comment>
<comment type="caution">
    <text evidence="10">The sequence shown here is derived from an EMBL/GenBank/DDBJ whole genome shotgun (WGS) entry which is preliminary data.</text>
</comment>
<dbReference type="InterPro" id="IPR014729">
    <property type="entry name" value="Rossmann-like_a/b/a_fold"/>
</dbReference>
<evidence type="ECO:0000259" key="9">
    <source>
        <dbReference type="SMART" id="SM00977"/>
    </source>
</evidence>
<dbReference type="InterPro" id="IPR012094">
    <property type="entry name" value="tRNA_Ile_lys_synt"/>
</dbReference>
<evidence type="ECO:0000256" key="4">
    <source>
        <dbReference type="ARBA" id="ARBA00022694"/>
    </source>
</evidence>
<dbReference type="Pfam" id="PF11734">
    <property type="entry name" value="TilS_C"/>
    <property type="match status" value="1"/>
</dbReference>